<evidence type="ECO:0000313" key="10">
    <source>
        <dbReference type="EMBL" id="KAF3321992.1"/>
    </source>
</evidence>
<evidence type="ECO:0000259" key="9">
    <source>
        <dbReference type="PROSITE" id="PS50157"/>
    </source>
</evidence>
<accession>A0A833QNG0</accession>
<dbReference type="InterPro" id="IPR013087">
    <property type="entry name" value="Znf_C2H2_type"/>
</dbReference>
<evidence type="ECO:0000256" key="7">
    <source>
        <dbReference type="ARBA" id="ARBA00023242"/>
    </source>
</evidence>
<evidence type="ECO:0000256" key="8">
    <source>
        <dbReference type="PROSITE-ProRule" id="PRU00042"/>
    </source>
</evidence>
<evidence type="ECO:0000256" key="1">
    <source>
        <dbReference type="ARBA" id="ARBA00004123"/>
    </source>
</evidence>
<dbReference type="GO" id="GO:0005634">
    <property type="term" value="C:nucleus"/>
    <property type="evidence" value="ECO:0007669"/>
    <property type="project" value="UniProtKB-SubCell"/>
</dbReference>
<organism evidence="10 11">
    <name type="scientific">Carex littledalei</name>
    <dbReference type="NCBI Taxonomy" id="544730"/>
    <lineage>
        <taxon>Eukaryota</taxon>
        <taxon>Viridiplantae</taxon>
        <taxon>Streptophyta</taxon>
        <taxon>Embryophyta</taxon>
        <taxon>Tracheophyta</taxon>
        <taxon>Spermatophyta</taxon>
        <taxon>Magnoliopsida</taxon>
        <taxon>Liliopsida</taxon>
        <taxon>Poales</taxon>
        <taxon>Cyperaceae</taxon>
        <taxon>Cyperoideae</taxon>
        <taxon>Cariceae</taxon>
        <taxon>Carex</taxon>
        <taxon>Carex subgen. Euthyceras</taxon>
    </lineage>
</organism>
<feature type="domain" description="C2H2-type" evidence="9">
    <location>
        <begin position="55"/>
        <end position="82"/>
    </location>
</feature>
<keyword evidence="7" id="KW-0539">Nucleus</keyword>
<comment type="caution">
    <text evidence="10">The sequence shown here is derived from an EMBL/GenBank/DDBJ whole genome shotgun (WGS) entry which is preliminary data.</text>
</comment>
<dbReference type="PROSITE" id="PS50157">
    <property type="entry name" value="ZINC_FINGER_C2H2_2"/>
    <property type="match status" value="1"/>
</dbReference>
<comment type="subcellular location">
    <subcellularLocation>
        <location evidence="1">Nucleus</location>
    </subcellularLocation>
</comment>
<keyword evidence="3 8" id="KW-0863">Zinc-finger</keyword>
<evidence type="ECO:0000313" key="11">
    <source>
        <dbReference type="Proteomes" id="UP000623129"/>
    </source>
</evidence>
<dbReference type="SMART" id="SM00355">
    <property type="entry name" value="ZnF_C2H2"/>
    <property type="match status" value="1"/>
</dbReference>
<sequence length="198" mass="22680">MDPDKQLLLYTKDYFAFPYDLILTSKLQTQPWKNGVEQPLANNYECLFVWPPRFYSCNFCDRKFRSAQALGGHMNVHRRDRARLRQGLHLHLNANEAHITSTSTSTLHASTFKRSACNSSHDAMGGLTKRAYAYASVSSRVCTLSLSNPNSSIIENRVNGLRMKDRITKDDPAKRRRANNTDLIETQDDQDVDLELRL</sequence>
<dbReference type="GO" id="GO:0008270">
    <property type="term" value="F:zinc ion binding"/>
    <property type="evidence" value="ECO:0007669"/>
    <property type="project" value="UniProtKB-KW"/>
</dbReference>
<reference evidence="10" key="1">
    <citation type="submission" date="2020-01" db="EMBL/GenBank/DDBJ databases">
        <title>Genome sequence of Kobresia littledalei, the first chromosome-level genome in the family Cyperaceae.</title>
        <authorList>
            <person name="Qu G."/>
        </authorList>
    </citation>
    <scope>NUCLEOTIDE SEQUENCE</scope>
    <source>
        <strain evidence="10">C.B.Clarke</strain>
        <tissue evidence="10">Leaf</tissue>
    </source>
</reference>
<dbReference type="InterPro" id="IPR052426">
    <property type="entry name" value="Plant_dev_regulator"/>
</dbReference>
<evidence type="ECO:0000256" key="2">
    <source>
        <dbReference type="ARBA" id="ARBA00022723"/>
    </source>
</evidence>
<dbReference type="SUPFAM" id="SSF57667">
    <property type="entry name" value="beta-beta-alpha zinc fingers"/>
    <property type="match status" value="1"/>
</dbReference>
<keyword evidence="4" id="KW-0862">Zinc</keyword>
<dbReference type="Proteomes" id="UP000623129">
    <property type="component" value="Unassembled WGS sequence"/>
</dbReference>
<gene>
    <name evidence="10" type="ORF">FCM35_KLT14208</name>
</gene>
<keyword evidence="2" id="KW-0479">Metal-binding</keyword>
<evidence type="ECO:0000256" key="3">
    <source>
        <dbReference type="ARBA" id="ARBA00022771"/>
    </source>
</evidence>
<evidence type="ECO:0000256" key="6">
    <source>
        <dbReference type="ARBA" id="ARBA00023163"/>
    </source>
</evidence>
<dbReference type="PANTHER" id="PTHR45801">
    <property type="entry name" value="OS07G0101800 PROTEIN"/>
    <property type="match status" value="1"/>
</dbReference>
<dbReference type="InterPro" id="IPR036236">
    <property type="entry name" value="Znf_C2H2_sf"/>
</dbReference>
<evidence type="ECO:0000256" key="5">
    <source>
        <dbReference type="ARBA" id="ARBA00023015"/>
    </source>
</evidence>
<keyword evidence="11" id="KW-1185">Reference proteome</keyword>
<dbReference type="PROSITE" id="PS00028">
    <property type="entry name" value="ZINC_FINGER_C2H2_1"/>
    <property type="match status" value="1"/>
</dbReference>
<dbReference type="PANTHER" id="PTHR45801:SF110">
    <property type="entry name" value="TRANSCRIPTIONAL REGULATOR SUPERMAN"/>
    <property type="match status" value="1"/>
</dbReference>
<keyword evidence="6" id="KW-0804">Transcription</keyword>
<proteinExistence type="predicted"/>
<name>A0A833QNG0_9POAL</name>
<dbReference type="EMBL" id="SWLB01000026">
    <property type="protein sequence ID" value="KAF3321992.1"/>
    <property type="molecule type" value="Genomic_DNA"/>
</dbReference>
<protein>
    <submittedName>
        <fullName evidence="10">Transcriptional regulator SUPERMAN</fullName>
    </submittedName>
</protein>
<dbReference type="AlphaFoldDB" id="A0A833QNG0"/>
<keyword evidence="5" id="KW-0805">Transcription regulation</keyword>
<evidence type="ECO:0000256" key="4">
    <source>
        <dbReference type="ARBA" id="ARBA00022833"/>
    </source>
</evidence>
<dbReference type="OrthoDB" id="1708403at2759"/>
<dbReference type="Gene3D" id="3.30.160.60">
    <property type="entry name" value="Classic Zinc Finger"/>
    <property type="match status" value="1"/>
</dbReference>